<dbReference type="SUPFAM" id="SSF47413">
    <property type="entry name" value="lambda repressor-like DNA-binding domains"/>
    <property type="match status" value="1"/>
</dbReference>
<dbReference type="InterPro" id="IPR010982">
    <property type="entry name" value="Lambda_DNA-bd_dom_sf"/>
</dbReference>
<evidence type="ECO:0000313" key="1">
    <source>
        <dbReference type="EMBL" id="GAA5200723.1"/>
    </source>
</evidence>
<dbReference type="RefSeq" id="WP_345452615.1">
    <property type="nucleotide sequence ID" value="NZ_BAABKK010000032.1"/>
</dbReference>
<comment type="caution">
    <text evidence="1">The sequence shown here is derived from an EMBL/GenBank/DDBJ whole genome shotgun (WGS) entry which is preliminary data.</text>
</comment>
<accession>A0ABP9SQB9</accession>
<keyword evidence="2" id="KW-1185">Reference proteome</keyword>
<dbReference type="EMBL" id="BAABKK010000032">
    <property type="protein sequence ID" value="GAA5200723.1"/>
    <property type="molecule type" value="Genomic_DNA"/>
</dbReference>
<organism evidence="1 2">
    <name type="scientific">Arthrobacter gyeryongensis</name>
    <dbReference type="NCBI Taxonomy" id="1650592"/>
    <lineage>
        <taxon>Bacteria</taxon>
        <taxon>Bacillati</taxon>
        <taxon>Actinomycetota</taxon>
        <taxon>Actinomycetes</taxon>
        <taxon>Micrococcales</taxon>
        <taxon>Micrococcaceae</taxon>
        <taxon>Arthrobacter</taxon>
    </lineage>
</organism>
<sequence length="134" mass="14848">METSNVFPVGDATFQAVYAEEAAMVDASELIALAMEKAQVGRSDLARLLRVPRSEITARLSGDRNITVRNLAKTLHVLGARLVLDIEVEEPVTTPSRGQLIRDAYINSGGPRTRHVHETHQNVDRIKDLVRPRP</sequence>
<gene>
    <name evidence="1" type="ORF">GCM10023346_43470</name>
</gene>
<dbReference type="InterPro" id="IPR001387">
    <property type="entry name" value="Cro/C1-type_HTH"/>
</dbReference>
<evidence type="ECO:0000313" key="2">
    <source>
        <dbReference type="Proteomes" id="UP001500200"/>
    </source>
</evidence>
<name>A0ABP9SQB9_9MICC</name>
<dbReference type="Proteomes" id="UP001500200">
    <property type="component" value="Unassembled WGS sequence"/>
</dbReference>
<reference evidence="2" key="1">
    <citation type="journal article" date="2019" name="Int. J. Syst. Evol. Microbiol.">
        <title>The Global Catalogue of Microorganisms (GCM) 10K type strain sequencing project: providing services to taxonomists for standard genome sequencing and annotation.</title>
        <authorList>
            <consortium name="The Broad Institute Genomics Platform"/>
            <consortium name="The Broad Institute Genome Sequencing Center for Infectious Disease"/>
            <person name="Wu L."/>
            <person name="Ma J."/>
        </authorList>
    </citation>
    <scope>NUCLEOTIDE SEQUENCE [LARGE SCALE GENOMIC DNA]</scope>
    <source>
        <strain evidence="2">JCM 18514</strain>
    </source>
</reference>
<protein>
    <recommendedName>
        <fullName evidence="3">HTH cro/C1-type domain-containing protein</fullName>
    </recommendedName>
</protein>
<evidence type="ECO:0008006" key="3">
    <source>
        <dbReference type="Google" id="ProtNLM"/>
    </source>
</evidence>
<proteinExistence type="predicted"/>
<dbReference type="CDD" id="cd00093">
    <property type="entry name" value="HTH_XRE"/>
    <property type="match status" value="1"/>
</dbReference>